<evidence type="ECO:0000313" key="4">
    <source>
        <dbReference type="Proteomes" id="UP000634647"/>
    </source>
</evidence>
<evidence type="ECO:0000313" key="1">
    <source>
        <dbReference type="EMBL" id="GHE05935.1"/>
    </source>
</evidence>
<proteinExistence type="predicted"/>
<dbReference type="EMBL" id="BNAB01000029">
    <property type="protein sequence ID" value="GHE05935.1"/>
    <property type="molecule type" value="Genomic_DNA"/>
</dbReference>
<dbReference type="EMBL" id="FNOB01000031">
    <property type="protein sequence ID" value="SDX80937.1"/>
    <property type="molecule type" value="Genomic_DNA"/>
</dbReference>
<dbReference type="AlphaFoldDB" id="A0AAN4UUT4"/>
<protein>
    <submittedName>
        <fullName evidence="1">Uncharacterized protein</fullName>
    </submittedName>
</protein>
<accession>A0AAN4UUT4</accession>
<name>A0AAN4UUT4_9RHOB</name>
<comment type="caution">
    <text evidence="1">The sequence shown here is derived from an EMBL/GenBank/DDBJ whole genome shotgun (WGS) entry which is preliminary data.</text>
</comment>
<reference evidence="1" key="3">
    <citation type="submission" date="2023-06" db="EMBL/GenBank/DDBJ databases">
        <authorList>
            <person name="Sun Q."/>
            <person name="Zhou Y."/>
        </authorList>
    </citation>
    <scope>NUCLEOTIDE SEQUENCE</scope>
    <source>
        <strain evidence="1">CGMCC 1.10859</strain>
    </source>
</reference>
<reference evidence="1" key="1">
    <citation type="journal article" date="2014" name="Int. J. Syst. Evol. Microbiol.">
        <title>Complete genome sequence of Corynebacterium casei LMG S-19264T (=DSM 44701T), isolated from a smear-ripened cheese.</title>
        <authorList>
            <consortium name="US DOE Joint Genome Institute (JGI-PGF)"/>
            <person name="Walter F."/>
            <person name="Albersmeier A."/>
            <person name="Kalinowski J."/>
            <person name="Ruckert C."/>
        </authorList>
    </citation>
    <scope>NUCLEOTIDE SEQUENCE</scope>
    <source>
        <strain evidence="1">CGMCC 1.10859</strain>
    </source>
</reference>
<gene>
    <name evidence="1" type="ORF">GCM10008024_38560</name>
    <name evidence="2" type="ORF">SAMN05444006_1311</name>
</gene>
<keyword evidence="3" id="KW-1185">Reference proteome</keyword>
<organism evidence="1 4">
    <name type="scientific">Allgaiera indica</name>
    <dbReference type="NCBI Taxonomy" id="765699"/>
    <lineage>
        <taxon>Bacteria</taxon>
        <taxon>Pseudomonadati</taxon>
        <taxon>Pseudomonadota</taxon>
        <taxon>Alphaproteobacteria</taxon>
        <taxon>Rhodobacterales</taxon>
        <taxon>Paracoccaceae</taxon>
        <taxon>Allgaiera</taxon>
    </lineage>
</organism>
<dbReference type="Proteomes" id="UP000199541">
    <property type="component" value="Unassembled WGS sequence"/>
</dbReference>
<evidence type="ECO:0000313" key="2">
    <source>
        <dbReference type="EMBL" id="SDX80937.1"/>
    </source>
</evidence>
<sequence length="77" mass="8724">MAESFNYISFGNWENVEGNVEVVSMLRRRMFEYTPSDIEKRLEGLDAAATAFLETLPTFLCTEIMQAGDDVANLPRT</sequence>
<dbReference type="Proteomes" id="UP000634647">
    <property type="component" value="Unassembled WGS sequence"/>
</dbReference>
<evidence type="ECO:0000313" key="3">
    <source>
        <dbReference type="Proteomes" id="UP000199541"/>
    </source>
</evidence>
<dbReference type="RefSeq" id="WP_035839715.1">
    <property type="nucleotide sequence ID" value="NZ_BNAB01000029.1"/>
</dbReference>
<reference evidence="2 3" key="2">
    <citation type="submission" date="2016-10" db="EMBL/GenBank/DDBJ databases">
        <authorList>
            <person name="Varghese N."/>
            <person name="Submissions S."/>
        </authorList>
    </citation>
    <scope>NUCLEOTIDE SEQUENCE [LARGE SCALE GENOMIC DNA]</scope>
    <source>
        <strain evidence="2 3">DSM 24802</strain>
    </source>
</reference>